<reference evidence="4" key="1">
    <citation type="submission" date="2020-05" db="EMBL/GenBank/DDBJ databases">
        <title>Mycena genomes resolve the evolution of fungal bioluminescence.</title>
        <authorList>
            <person name="Tsai I.J."/>
        </authorList>
    </citation>
    <scope>NUCLEOTIDE SEQUENCE</scope>
    <source>
        <strain evidence="4">110903Hualien_Pintung</strain>
    </source>
</reference>
<dbReference type="Pfam" id="PF14040">
    <property type="entry name" value="DNase_NucA_NucB"/>
    <property type="match status" value="1"/>
</dbReference>
<evidence type="ECO:0000259" key="3">
    <source>
        <dbReference type="Pfam" id="PF14040"/>
    </source>
</evidence>
<dbReference type="EMBL" id="JACAZE010000026">
    <property type="protein sequence ID" value="KAF7290445.1"/>
    <property type="molecule type" value="Genomic_DNA"/>
</dbReference>
<accession>A0A8H6S1E8</accession>
<feature type="signal peptide" evidence="2">
    <location>
        <begin position="1"/>
        <end position="20"/>
    </location>
</feature>
<dbReference type="InterPro" id="IPR029476">
    <property type="entry name" value="DNase_NucA_NucB"/>
</dbReference>
<protein>
    <submittedName>
        <fullName evidence="4">Aldo-ket-red domain-containing protein</fullName>
    </submittedName>
</protein>
<proteinExistence type="predicted"/>
<keyword evidence="5" id="KW-1185">Reference proteome</keyword>
<evidence type="ECO:0000313" key="5">
    <source>
        <dbReference type="Proteomes" id="UP000613580"/>
    </source>
</evidence>
<dbReference type="OrthoDB" id="3259102at2759"/>
<feature type="chain" id="PRO_5034834746" evidence="2">
    <location>
        <begin position="21"/>
        <end position="335"/>
    </location>
</feature>
<evidence type="ECO:0000313" key="4">
    <source>
        <dbReference type="EMBL" id="KAF7290445.1"/>
    </source>
</evidence>
<comment type="caution">
    <text evidence="4">The sequence shown here is derived from an EMBL/GenBank/DDBJ whole genome shotgun (WGS) entry which is preliminary data.</text>
</comment>
<gene>
    <name evidence="4" type="ORF">HMN09_01302800</name>
</gene>
<sequence length="335" mass="35635">MRLVLRLALSAVLLTTLSSAQVVPPNLPPGPMILLNSAQYPTVTDHHCLAVSCSFINTNGMIRDNSTTSRTSASRRRRAIGCDGVTNCHTSLTGTSCDEIFYASTYSGGLGCYAANYIANGGVLGNLPPLGTHRCVAAADNSAHGGAVNRWYVNNRIPDGGVFYFSFLIPANGCMNAASSYCRRMFNVANGYVGDSYGQICSDGLADGRQFAGITTSQRTQHPRCPSRGYGPANITGTDDDSQSDDSEDDEDLVGDMSLVPGPAPSLTDHVYKLSSQRFIWSPFRSNVTLAVGDMIMVPVNDTSTDSDVEEEETVVAAGRFQDVVGTDSLPDCPT</sequence>
<dbReference type="Proteomes" id="UP000613580">
    <property type="component" value="Unassembled WGS sequence"/>
</dbReference>
<evidence type="ECO:0000256" key="1">
    <source>
        <dbReference type="SAM" id="MobiDB-lite"/>
    </source>
</evidence>
<dbReference type="AlphaFoldDB" id="A0A8H6S1E8"/>
<organism evidence="4 5">
    <name type="scientific">Mycena chlorophos</name>
    <name type="common">Agaric fungus</name>
    <name type="synonym">Agaricus chlorophos</name>
    <dbReference type="NCBI Taxonomy" id="658473"/>
    <lineage>
        <taxon>Eukaryota</taxon>
        <taxon>Fungi</taxon>
        <taxon>Dikarya</taxon>
        <taxon>Basidiomycota</taxon>
        <taxon>Agaricomycotina</taxon>
        <taxon>Agaricomycetes</taxon>
        <taxon>Agaricomycetidae</taxon>
        <taxon>Agaricales</taxon>
        <taxon>Marasmiineae</taxon>
        <taxon>Mycenaceae</taxon>
        <taxon>Mycena</taxon>
    </lineage>
</organism>
<keyword evidence="2" id="KW-0732">Signal</keyword>
<feature type="region of interest" description="Disordered" evidence="1">
    <location>
        <begin position="216"/>
        <end position="262"/>
    </location>
</feature>
<feature type="domain" description="Deoxyribonuclease NucA/NucB" evidence="3">
    <location>
        <begin position="48"/>
        <end position="165"/>
    </location>
</feature>
<evidence type="ECO:0000256" key="2">
    <source>
        <dbReference type="SAM" id="SignalP"/>
    </source>
</evidence>
<feature type="compositionally biased region" description="Acidic residues" evidence="1">
    <location>
        <begin position="238"/>
        <end position="254"/>
    </location>
</feature>
<name>A0A8H6S1E8_MYCCL</name>